<organism evidence="1 2">
    <name type="scientific">Senna tora</name>
    <dbReference type="NCBI Taxonomy" id="362788"/>
    <lineage>
        <taxon>Eukaryota</taxon>
        <taxon>Viridiplantae</taxon>
        <taxon>Streptophyta</taxon>
        <taxon>Embryophyta</taxon>
        <taxon>Tracheophyta</taxon>
        <taxon>Spermatophyta</taxon>
        <taxon>Magnoliopsida</taxon>
        <taxon>eudicotyledons</taxon>
        <taxon>Gunneridae</taxon>
        <taxon>Pentapetalae</taxon>
        <taxon>rosids</taxon>
        <taxon>fabids</taxon>
        <taxon>Fabales</taxon>
        <taxon>Fabaceae</taxon>
        <taxon>Caesalpinioideae</taxon>
        <taxon>Cassia clade</taxon>
        <taxon>Senna</taxon>
    </lineage>
</organism>
<protein>
    <submittedName>
        <fullName evidence="1">Uncharacterized protein</fullName>
    </submittedName>
</protein>
<name>A0A834SLA9_9FABA</name>
<comment type="caution">
    <text evidence="1">The sequence shown here is derived from an EMBL/GenBank/DDBJ whole genome shotgun (WGS) entry which is preliminary data.</text>
</comment>
<reference evidence="1" key="1">
    <citation type="submission" date="2020-09" db="EMBL/GenBank/DDBJ databases">
        <title>Genome-Enabled Discovery of Anthraquinone Biosynthesis in Senna tora.</title>
        <authorList>
            <person name="Kang S.-H."/>
            <person name="Pandey R.P."/>
            <person name="Lee C.-M."/>
            <person name="Sim J.-S."/>
            <person name="Jeong J.-T."/>
            <person name="Choi B.-S."/>
            <person name="Jung M."/>
            <person name="Ginzburg D."/>
            <person name="Zhao K."/>
            <person name="Won S.Y."/>
            <person name="Oh T.-J."/>
            <person name="Yu Y."/>
            <person name="Kim N.-H."/>
            <person name="Lee O.R."/>
            <person name="Lee T.-H."/>
            <person name="Bashyal P."/>
            <person name="Kim T.-S."/>
            <person name="Lee W.-H."/>
            <person name="Kawkins C."/>
            <person name="Kim C.-K."/>
            <person name="Kim J.S."/>
            <person name="Ahn B.O."/>
            <person name="Rhee S.Y."/>
            <person name="Sohng J.K."/>
        </authorList>
    </citation>
    <scope>NUCLEOTIDE SEQUENCE</scope>
    <source>
        <tissue evidence="1">Leaf</tissue>
    </source>
</reference>
<dbReference type="Proteomes" id="UP000634136">
    <property type="component" value="Unassembled WGS sequence"/>
</dbReference>
<dbReference type="AlphaFoldDB" id="A0A834SLA9"/>
<evidence type="ECO:0000313" key="1">
    <source>
        <dbReference type="EMBL" id="KAF7806423.1"/>
    </source>
</evidence>
<dbReference type="EMBL" id="JAAIUW010000012">
    <property type="protein sequence ID" value="KAF7806423.1"/>
    <property type="molecule type" value="Genomic_DNA"/>
</dbReference>
<gene>
    <name evidence="1" type="ORF">G2W53_038584</name>
</gene>
<proteinExistence type="predicted"/>
<keyword evidence="2" id="KW-1185">Reference proteome</keyword>
<accession>A0A834SLA9</accession>
<sequence length="30" mass="3555">MGVKYCENDYAKREGVTMQIKRTTKCEEEN</sequence>
<evidence type="ECO:0000313" key="2">
    <source>
        <dbReference type="Proteomes" id="UP000634136"/>
    </source>
</evidence>